<evidence type="ECO:0000256" key="5">
    <source>
        <dbReference type="ARBA" id="ARBA00022679"/>
    </source>
</evidence>
<evidence type="ECO:0000256" key="1">
    <source>
        <dbReference type="ARBA" id="ARBA00005020"/>
    </source>
</evidence>
<dbReference type="GO" id="GO:0006744">
    <property type="term" value="P:ubiquinone biosynthetic process"/>
    <property type="evidence" value="ECO:0007669"/>
    <property type="project" value="UniProtKB-UniPathway"/>
</dbReference>
<proteinExistence type="inferred from homology"/>
<evidence type="ECO:0000256" key="12">
    <source>
        <dbReference type="ARBA" id="ARBA00023136"/>
    </source>
</evidence>
<gene>
    <name evidence="15" type="ORF">MNBD_GAMMA23-2488</name>
</gene>
<evidence type="ECO:0000256" key="11">
    <source>
        <dbReference type="ARBA" id="ARBA00022989"/>
    </source>
</evidence>
<name>A0A3B1AFM6_9ZZZZ</name>
<evidence type="ECO:0000256" key="13">
    <source>
        <dbReference type="SAM" id="Phobius"/>
    </source>
</evidence>
<protein>
    <submittedName>
        <fullName evidence="15">Ubiquinone biosynthesis regulatory protein kinase UbiB</fullName>
    </submittedName>
</protein>
<evidence type="ECO:0000256" key="10">
    <source>
        <dbReference type="ARBA" id="ARBA00022840"/>
    </source>
</evidence>
<dbReference type="CDD" id="cd13972">
    <property type="entry name" value="UbiB"/>
    <property type="match status" value="1"/>
</dbReference>
<dbReference type="InterPro" id="IPR045308">
    <property type="entry name" value="UbiB_bact"/>
</dbReference>
<feature type="domain" description="ABC1 atypical kinase-like" evidence="14">
    <location>
        <begin position="92"/>
        <end position="347"/>
    </location>
</feature>
<keyword evidence="11 13" id="KW-1133">Transmembrane helix</keyword>
<evidence type="ECO:0000256" key="4">
    <source>
        <dbReference type="ARBA" id="ARBA00022519"/>
    </source>
</evidence>
<keyword evidence="7 13" id="KW-0812">Transmembrane</keyword>
<keyword evidence="8" id="KW-0547">Nucleotide-binding</keyword>
<dbReference type="EMBL" id="UOFT01000027">
    <property type="protein sequence ID" value="VAW92684.1"/>
    <property type="molecule type" value="Genomic_DNA"/>
</dbReference>
<evidence type="ECO:0000313" key="15">
    <source>
        <dbReference type="EMBL" id="VAW92684.1"/>
    </source>
</evidence>
<evidence type="ECO:0000256" key="6">
    <source>
        <dbReference type="ARBA" id="ARBA00022688"/>
    </source>
</evidence>
<accession>A0A3B1AFM6</accession>
<dbReference type="NCBIfam" id="TIGR01982">
    <property type="entry name" value="UbiB"/>
    <property type="match status" value="1"/>
</dbReference>
<keyword evidence="6" id="KW-0831">Ubiquinone biosynthesis</keyword>
<dbReference type="NCBIfam" id="NF003404">
    <property type="entry name" value="PRK04750.1"/>
    <property type="match status" value="1"/>
</dbReference>
<dbReference type="UniPathway" id="UPA00232"/>
<evidence type="ECO:0000256" key="8">
    <source>
        <dbReference type="ARBA" id="ARBA00022741"/>
    </source>
</evidence>
<dbReference type="GO" id="GO:0005524">
    <property type="term" value="F:ATP binding"/>
    <property type="evidence" value="ECO:0007669"/>
    <property type="project" value="UniProtKB-KW"/>
</dbReference>
<dbReference type="HAMAP" id="MF_00414">
    <property type="entry name" value="UbiB"/>
    <property type="match status" value="1"/>
</dbReference>
<dbReference type="InterPro" id="IPR011009">
    <property type="entry name" value="Kinase-like_dom_sf"/>
</dbReference>
<keyword evidence="9" id="KW-0418">Kinase</keyword>
<evidence type="ECO:0000259" key="14">
    <source>
        <dbReference type="Pfam" id="PF03109"/>
    </source>
</evidence>
<sequence>MYLQKIQRLIVISWVLMRHGLDDLILATHLFRPLRFLRFVLPWLWMQRAEATRGLRIRRALEDLGPIFIKFGQILSTRKDLLPEDIAVELAKLQDQVPPFADSIALSILEKTYQRSPNDVFAEFSSTPFASASIAQVHAAKLHSGEEVVVKILRPGIMPIIKRDVAILYSIARKIERYWSLGKKLRPIEIVTEYEKTIINELNLMREAANATQLRSNFKDSKLLYVPEIHWDYTRQNVMVMERIHGISVSHTGTLEQHDIDFKQLAEHGVEIFFTQVFRDSFFHADMHPGNIFVAKEDQQTPPQVKGQYIAVDFGIMGTLTKNDQRYLAENFLAFFNHDYRRVAELHINSGWVGHDTRIEEFEAAIRTVCEPIFNKPLKEISFAQVLLGLFNTAREFDITVQPQLILLQKTLLNIEGLGRQLYPDLDLWQTAKPFLEKWMHTQIGPKAIFKQFKDNFPLWLEQMPQLPALVHDVLVQAKEGKLTTQLSAQQMKEIKQTLHKNNQRTFIAIIGSSLVIGASVIFALDGYGKFMIEDIPLATWVLGALGVILLINVWPSSSD</sequence>
<keyword evidence="3" id="KW-1003">Cell membrane</keyword>
<evidence type="ECO:0000256" key="9">
    <source>
        <dbReference type="ARBA" id="ARBA00022777"/>
    </source>
</evidence>
<dbReference type="InterPro" id="IPR004147">
    <property type="entry name" value="ABC1_dom"/>
</dbReference>
<evidence type="ECO:0000256" key="7">
    <source>
        <dbReference type="ARBA" id="ARBA00022692"/>
    </source>
</evidence>
<keyword evidence="5" id="KW-0808">Transferase</keyword>
<dbReference type="AlphaFoldDB" id="A0A3B1AFM6"/>
<dbReference type="InterPro" id="IPR050154">
    <property type="entry name" value="UbiB_kinase"/>
</dbReference>
<evidence type="ECO:0000256" key="3">
    <source>
        <dbReference type="ARBA" id="ARBA00022475"/>
    </source>
</evidence>
<comment type="pathway">
    <text evidence="1">Cofactor biosynthesis; ubiquinone biosynthesis [regulation].</text>
</comment>
<keyword evidence="15" id="KW-0830">Ubiquinone</keyword>
<keyword evidence="12 13" id="KW-0472">Membrane</keyword>
<comment type="similarity">
    <text evidence="2">Belongs to the protein kinase superfamily. ADCK protein kinase family.</text>
</comment>
<keyword evidence="10" id="KW-0067">ATP-binding</keyword>
<dbReference type="PANTHER" id="PTHR10566:SF113">
    <property type="entry name" value="PROTEIN ACTIVITY OF BC1 COMPLEX KINASE 7, CHLOROPLASTIC"/>
    <property type="match status" value="1"/>
</dbReference>
<reference evidence="15" key="1">
    <citation type="submission" date="2018-06" db="EMBL/GenBank/DDBJ databases">
        <authorList>
            <person name="Zhirakovskaya E."/>
        </authorList>
    </citation>
    <scope>NUCLEOTIDE SEQUENCE</scope>
</reference>
<dbReference type="SUPFAM" id="SSF56112">
    <property type="entry name" value="Protein kinase-like (PK-like)"/>
    <property type="match status" value="1"/>
</dbReference>
<evidence type="ECO:0000256" key="2">
    <source>
        <dbReference type="ARBA" id="ARBA00009670"/>
    </source>
</evidence>
<dbReference type="InterPro" id="IPR010232">
    <property type="entry name" value="UbiB"/>
</dbReference>
<dbReference type="GO" id="GO:0016301">
    <property type="term" value="F:kinase activity"/>
    <property type="evidence" value="ECO:0007669"/>
    <property type="project" value="UniProtKB-KW"/>
</dbReference>
<dbReference type="Pfam" id="PF03109">
    <property type="entry name" value="ABC1"/>
    <property type="match status" value="1"/>
</dbReference>
<dbReference type="PANTHER" id="PTHR10566">
    <property type="entry name" value="CHAPERONE-ACTIVITY OF BC1 COMPLEX CABC1 -RELATED"/>
    <property type="match status" value="1"/>
</dbReference>
<feature type="transmembrane region" description="Helical" evidence="13">
    <location>
        <begin position="506"/>
        <end position="525"/>
    </location>
</feature>
<feature type="transmembrane region" description="Helical" evidence="13">
    <location>
        <begin position="537"/>
        <end position="555"/>
    </location>
</feature>
<organism evidence="15">
    <name type="scientific">hydrothermal vent metagenome</name>
    <dbReference type="NCBI Taxonomy" id="652676"/>
    <lineage>
        <taxon>unclassified sequences</taxon>
        <taxon>metagenomes</taxon>
        <taxon>ecological metagenomes</taxon>
    </lineage>
</organism>
<keyword evidence="4" id="KW-0997">Cell inner membrane</keyword>